<reference evidence="1" key="1">
    <citation type="submission" date="2022-10" db="EMBL/GenBank/DDBJ databases">
        <title>Genome Sequence of Xylaria curta.</title>
        <authorList>
            <person name="Buettner E."/>
        </authorList>
    </citation>
    <scope>NUCLEOTIDE SEQUENCE</scope>
    <source>
        <strain evidence="1">Babe10</strain>
    </source>
</reference>
<keyword evidence="2" id="KW-1185">Reference proteome</keyword>
<dbReference type="EMBL" id="JAPDGR010003057">
    <property type="protein sequence ID" value="KAJ2972934.1"/>
    <property type="molecule type" value="Genomic_DNA"/>
</dbReference>
<sequence length="71" mass="8207">MERDATSPFALQLFYRTGAFHRPDEFTVGALPPYLTLHTWADCTLDELVQHIAAADERLLPKNRSWSMWNS</sequence>
<name>A0ACC1N1Z7_9PEZI</name>
<gene>
    <name evidence="1" type="ORF">NUW58_g9073</name>
</gene>
<proteinExistence type="predicted"/>
<protein>
    <submittedName>
        <fullName evidence="1">Uncharacterized protein</fullName>
    </submittedName>
</protein>
<accession>A0ACC1N1Z7</accession>
<organism evidence="1 2">
    <name type="scientific">Xylaria curta</name>
    <dbReference type="NCBI Taxonomy" id="42375"/>
    <lineage>
        <taxon>Eukaryota</taxon>
        <taxon>Fungi</taxon>
        <taxon>Dikarya</taxon>
        <taxon>Ascomycota</taxon>
        <taxon>Pezizomycotina</taxon>
        <taxon>Sordariomycetes</taxon>
        <taxon>Xylariomycetidae</taxon>
        <taxon>Xylariales</taxon>
        <taxon>Xylariaceae</taxon>
        <taxon>Xylaria</taxon>
    </lineage>
</organism>
<dbReference type="Proteomes" id="UP001143856">
    <property type="component" value="Unassembled WGS sequence"/>
</dbReference>
<evidence type="ECO:0000313" key="1">
    <source>
        <dbReference type="EMBL" id="KAJ2972934.1"/>
    </source>
</evidence>
<comment type="caution">
    <text evidence="1">The sequence shown here is derived from an EMBL/GenBank/DDBJ whole genome shotgun (WGS) entry which is preliminary data.</text>
</comment>
<evidence type="ECO:0000313" key="2">
    <source>
        <dbReference type="Proteomes" id="UP001143856"/>
    </source>
</evidence>